<keyword evidence="3" id="KW-1185">Reference proteome</keyword>
<name>A0A371EP04_MUCPR</name>
<accession>A0A371EP04</accession>
<evidence type="ECO:0000313" key="2">
    <source>
        <dbReference type="EMBL" id="RDX67778.1"/>
    </source>
</evidence>
<keyword evidence="1" id="KW-1133">Transmembrane helix</keyword>
<evidence type="ECO:0000256" key="1">
    <source>
        <dbReference type="SAM" id="Phobius"/>
    </source>
</evidence>
<dbReference type="PANTHER" id="PTHR13301">
    <property type="entry name" value="X-BOX TRANSCRIPTION FACTOR-RELATED"/>
    <property type="match status" value="1"/>
</dbReference>
<protein>
    <submittedName>
        <fullName evidence="2">Cellulose synthase-like protein G3</fullName>
    </submittedName>
</protein>
<feature type="transmembrane region" description="Helical" evidence="1">
    <location>
        <begin position="171"/>
        <end position="189"/>
    </location>
</feature>
<sequence length="190" mass="21571">MVEDKDIKLSNDPSSAKQATCFFLDPETSKDVAFVQFPQMFHNLSNKDIYGSQSRRGLTMAMIMPQANLESTMYIESLRAIHGQQIVKKNIPRYVILQEAQAVASCSYDIDTNWGDEARVSKYSPFTYGISRMPIMHAFAFCYFTSTVQYAVAFTLYAFILPLSFFKGIPLFPMVKFNTTLALLLCYLAL</sequence>
<organism evidence="2 3">
    <name type="scientific">Mucuna pruriens</name>
    <name type="common">Velvet bean</name>
    <name type="synonym">Dolichos pruriens</name>
    <dbReference type="NCBI Taxonomy" id="157652"/>
    <lineage>
        <taxon>Eukaryota</taxon>
        <taxon>Viridiplantae</taxon>
        <taxon>Streptophyta</taxon>
        <taxon>Embryophyta</taxon>
        <taxon>Tracheophyta</taxon>
        <taxon>Spermatophyta</taxon>
        <taxon>Magnoliopsida</taxon>
        <taxon>eudicotyledons</taxon>
        <taxon>Gunneridae</taxon>
        <taxon>Pentapetalae</taxon>
        <taxon>rosids</taxon>
        <taxon>fabids</taxon>
        <taxon>Fabales</taxon>
        <taxon>Fabaceae</taxon>
        <taxon>Papilionoideae</taxon>
        <taxon>50 kb inversion clade</taxon>
        <taxon>NPAAA clade</taxon>
        <taxon>indigoferoid/millettioid clade</taxon>
        <taxon>Phaseoleae</taxon>
        <taxon>Mucuna</taxon>
    </lineage>
</organism>
<gene>
    <name evidence="2" type="primary">CSLG3</name>
    <name evidence="2" type="ORF">CR513_53304</name>
</gene>
<feature type="non-terminal residue" evidence="2">
    <location>
        <position position="1"/>
    </location>
</feature>
<dbReference type="EMBL" id="QJKJ01012846">
    <property type="protein sequence ID" value="RDX67778.1"/>
    <property type="molecule type" value="Genomic_DNA"/>
</dbReference>
<dbReference type="Proteomes" id="UP000257109">
    <property type="component" value="Unassembled WGS sequence"/>
</dbReference>
<dbReference type="OrthoDB" id="72851at2759"/>
<feature type="transmembrane region" description="Helical" evidence="1">
    <location>
        <begin position="138"/>
        <end position="159"/>
    </location>
</feature>
<evidence type="ECO:0000313" key="3">
    <source>
        <dbReference type="Proteomes" id="UP000257109"/>
    </source>
</evidence>
<dbReference type="AlphaFoldDB" id="A0A371EP04"/>
<reference evidence="2" key="1">
    <citation type="submission" date="2018-05" db="EMBL/GenBank/DDBJ databases">
        <title>Draft genome of Mucuna pruriens seed.</title>
        <authorList>
            <person name="Nnadi N.E."/>
            <person name="Vos R."/>
            <person name="Hasami M.H."/>
            <person name="Devisetty U.K."/>
            <person name="Aguiy J.C."/>
        </authorList>
    </citation>
    <scope>NUCLEOTIDE SEQUENCE [LARGE SCALE GENOMIC DNA]</scope>
    <source>
        <strain evidence="2">JCA_2017</strain>
    </source>
</reference>
<proteinExistence type="predicted"/>
<keyword evidence="1" id="KW-0812">Transmembrane</keyword>
<keyword evidence="1" id="KW-0472">Membrane</keyword>
<comment type="caution">
    <text evidence="2">The sequence shown here is derived from an EMBL/GenBank/DDBJ whole genome shotgun (WGS) entry which is preliminary data.</text>
</comment>
<dbReference type="STRING" id="157652.A0A371EP04"/>